<dbReference type="SUPFAM" id="SSF46689">
    <property type="entry name" value="Homeodomain-like"/>
    <property type="match status" value="2"/>
</dbReference>
<dbReference type="PROSITE" id="PS01124">
    <property type="entry name" value="HTH_ARAC_FAMILY_2"/>
    <property type="match status" value="1"/>
</dbReference>
<protein>
    <submittedName>
        <fullName evidence="5">AraC family transcriptional regulator</fullName>
    </submittedName>
</protein>
<dbReference type="RefSeq" id="WP_375065533.1">
    <property type="nucleotide sequence ID" value="NZ_JBHGBT010000028.1"/>
</dbReference>
<proteinExistence type="predicted"/>
<dbReference type="Pfam" id="PF12833">
    <property type="entry name" value="HTH_18"/>
    <property type="match status" value="1"/>
</dbReference>
<organism evidence="5 6">
    <name type="scientific">Streptomyces carpaticus</name>
    <dbReference type="NCBI Taxonomy" id="285558"/>
    <lineage>
        <taxon>Bacteria</taxon>
        <taxon>Bacillati</taxon>
        <taxon>Actinomycetota</taxon>
        <taxon>Actinomycetes</taxon>
        <taxon>Kitasatosporales</taxon>
        <taxon>Streptomycetaceae</taxon>
        <taxon>Streptomyces</taxon>
    </lineage>
</organism>
<evidence type="ECO:0000313" key="5">
    <source>
        <dbReference type="EMBL" id="MFB4197216.1"/>
    </source>
</evidence>
<accession>A0ABV4ZVZ6</accession>
<dbReference type="Proteomes" id="UP001577267">
    <property type="component" value="Unassembled WGS sequence"/>
</dbReference>
<dbReference type="InterPro" id="IPR009057">
    <property type="entry name" value="Homeodomain-like_sf"/>
</dbReference>
<evidence type="ECO:0000259" key="4">
    <source>
        <dbReference type="PROSITE" id="PS01124"/>
    </source>
</evidence>
<comment type="caution">
    <text evidence="5">The sequence shown here is derived from an EMBL/GenBank/DDBJ whole genome shotgun (WGS) entry which is preliminary data.</text>
</comment>
<evidence type="ECO:0000256" key="2">
    <source>
        <dbReference type="ARBA" id="ARBA00023125"/>
    </source>
</evidence>
<dbReference type="Gene3D" id="1.10.10.60">
    <property type="entry name" value="Homeodomain-like"/>
    <property type="match status" value="2"/>
</dbReference>
<feature type="domain" description="HTH araC/xylS-type" evidence="4">
    <location>
        <begin position="213"/>
        <end position="311"/>
    </location>
</feature>
<dbReference type="PROSITE" id="PS00041">
    <property type="entry name" value="HTH_ARAC_FAMILY_1"/>
    <property type="match status" value="1"/>
</dbReference>
<name>A0ABV4ZVZ6_9ACTN</name>
<keyword evidence="1" id="KW-0805">Transcription regulation</keyword>
<keyword evidence="3" id="KW-0804">Transcription</keyword>
<dbReference type="InterPro" id="IPR018060">
    <property type="entry name" value="HTH_AraC"/>
</dbReference>
<dbReference type="EMBL" id="JBHGBT010000028">
    <property type="protein sequence ID" value="MFB4197216.1"/>
    <property type="molecule type" value="Genomic_DNA"/>
</dbReference>
<dbReference type="PANTHER" id="PTHR46796:SF13">
    <property type="entry name" value="HTH-TYPE TRANSCRIPTIONAL ACTIVATOR RHAS"/>
    <property type="match status" value="1"/>
</dbReference>
<reference evidence="5 6" key="1">
    <citation type="submission" date="2024-09" db="EMBL/GenBank/DDBJ databases">
        <title>Draft genome sequence of multifaceted antimicrobials producing Streptomyces sp. strain FH1.</title>
        <authorList>
            <person name="Hassan F."/>
            <person name="Ali H."/>
            <person name="Hassan N."/>
            <person name="Nawaz A."/>
        </authorList>
    </citation>
    <scope>NUCLEOTIDE SEQUENCE [LARGE SCALE GENOMIC DNA]</scope>
    <source>
        <strain evidence="5 6">FH1</strain>
    </source>
</reference>
<evidence type="ECO:0000313" key="6">
    <source>
        <dbReference type="Proteomes" id="UP001577267"/>
    </source>
</evidence>
<dbReference type="InterPro" id="IPR032783">
    <property type="entry name" value="AraC_lig"/>
</dbReference>
<gene>
    <name evidence="5" type="ORF">ACE11A_22990</name>
</gene>
<sequence length="320" mass="34606">MDTLAALLDGPRAHRAFLLRAVFDPPWCVRVQDRAPLTVLCGLRDTAWIVPEDTAEPPVRVGPGDVAVVRGPGAYHVGSGTEVPAQVVVHPGDITTTPDGAGLCEQLGLGVRTWGTGPDGAAELLIGTYHVEGEISGRLLRALPHVLVVRESDWDCPLMPLVAEETGKDRPGQQAVLDRLLDLLLIAVLRAWFDRPEAHAPGWYHAQSDPVVGRALRLLHEEPAHPWTVAALAARTGASRAAFAQRFATLVGRPPMAYLTDWRLDLAADLLRDPGLTLDAVARRVGYGSGFALSTAFKRERGISPSRHRERRRPAPPSPT</sequence>
<dbReference type="Pfam" id="PF12852">
    <property type="entry name" value="Cupin_6"/>
    <property type="match status" value="1"/>
</dbReference>
<dbReference type="SMART" id="SM00342">
    <property type="entry name" value="HTH_ARAC"/>
    <property type="match status" value="1"/>
</dbReference>
<dbReference type="InterPro" id="IPR050204">
    <property type="entry name" value="AraC_XylS_family_regulators"/>
</dbReference>
<keyword evidence="2" id="KW-0238">DNA-binding</keyword>
<evidence type="ECO:0000256" key="1">
    <source>
        <dbReference type="ARBA" id="ARBA00023015"/>
    </source>
</evidence>
<keyword evidence="6" id="KW-1185">Reference proteome</keyword>
<dbReference type="PANTHER" id="PTHR46796">
    <property type="entry name" value="HTH-TYPE TRANSCRIPTIONAL ACTIVATOR RHAS-RELATED"/>
    <property type="match status" value="1"/>
</dbReference>
<dbReference type="InterPro" id="IPR018062">
    <property type="entry name" value="HTH_AraC-typ_CS"/>
</dbReference>
<evidence type="ECO:0000256" key="3">
    <source>
        <dbReference type="ARBA" id="ARBA00023163"/>
    </source>
</evidence>